<accession>A0A4D9DZZ6</accession>
<reference evidence="1 2" key="2">
    <citation type="submission" date="2019-04" db="EMBL/GenBank/DDBJ databases">
        <title>The genome sequence of big-headed turtle.</title>
        <authorList>
            <person name="Gong S."/>
        </authorList>
    </citation>
    <scope>NUCLEOTIDE SEQUENCE [LARGE SCALE GENOMIC DNA]</scope>
    <source>
        <strain evidence="1">DO16091913</strain>
        <tissue evidence="1">Muscle</tissue>
    </source>
</reference>
<gene>
    <name evidence="1" type="ORF">DR999_PMT13654</name>
</gene>
<dbReference type="EMBL" id="QXTE01000151">
    <property type="protein sequence ID" value="TFK03831.1"/>
    <property type="molecule type" value="Genomic_DNA"/>
</dbReference>
<comment type="caution">
    <text evidence="1">The sequence shown here is derived from an EMBL/GenBank/DDBJ whole genome shotgun (WGS) entry which is preliminary data.</text>
</comment>
<dbReference type="AlphaFoldDB" id="A0A4D9DZZ6"/>
<evidence type="ECO:0000313" key="1">
    <source>
        <dbReference type="EMBL" id="TFK03831.1"/>
    </source>
</evidence>
<name>A0A4D9DZZ6_9SAUR</name>
<reference evidence="1 2" key="1">
    <citation type="submission" date="2019-04" db="EMBL/GenBank/DDBJ databases">
        <title>Draft genome of the big-headed turtle Platysternon megacephalum.</title>
        <authorList>
            <person name="Gong S."/>
        </authorList>
    </citation>
    <scope>NUCLEOTIDE SEQUENCE [LARGE SCALE GENOMIC DNA]</scope>
    <source>
        <strain evidence="1">DO16091913</strain>
        <tissue evidence="1">Muscle</tissue>
    </source>
</reference>
<evidence type="ECO:0000313" key="2">
    <source>
        <dbReference type="Proteomes" id="UP000297703"/>
    </source>
</evidence>
<protein>
    <submittedName>
        <fullName evidence="1">Putative ribosome-binding factor A, mitochondrial</fullName>
    </submittedName>
</protein>
<proteinExistence type="predicted"/>
<organism evidence="1 2">
    <name type="scientific">Platysternon megacephalum</name>
    <name type="common">big-headed turtle</name>
    <dbReference type="NCBI Taxonomy" id="55544"/>
    <lineage>
        <taxon>Eukaryota</taxon>
        <taxon>Metazoa</taxon>
        <taxon>Chordata</taxon>
        <taxon>Craniata</taxon>
        <taxon>Vertebrata</taxon>
        <taxon>Euteleostomi</taxon>
        <taxon>Archelosauria</taxon>
        <taxon>Testudinata</taxon>
        <taxon>Testudines</taxon>
        <taxon>Cryptodira</taxon>
        <taxon>Durocryptodira</taxon>
        <taxon>Testudinoidea</taxon>
        <taxon>Platysternidae</taxon>
        <taxon>Platysternon</taxon>
    </lineage>
</organism>
<keyword evidence="2" id="KW-1185">Reference proteome</keyword>
<sequence>MRLLCCRRWEGLLADQTLPIKMGVNIFSWLFLLFIKILGYDMQRVAGNQLLLGLSTVRGGQDMGPTRYSLRRERQTEAAAELPSAPTRHVMGAAHATLGVLTGPQPNAQGPLARLLCWAQAIQVRGHSRPIAKDGQVALQASLTGSRRYPWGMLT</sequence>
<dbReference type="Proteomes" id="UP000297703">
    <property type="component" value="Unassembled WGS sequence"/>
</dbReference>